<dbReference type="Gene3D" id="3.30.70.330">
    <property type="match status" value="2"/>
</dbReference>
<dbReference type="InterPro" id="IPR012677">
    <property type="entry name" value="Nucleotide-bd_a/b_plait_sf"/>
</dbReference>
<dbReference type="RefSeq" id="XP_028484550.1">
    <property type="nucleotide sequence ID" value="XM_028632871.1"/>
</dbReference>
<dbReference type="GO" id="GO:0005634">
    <property type="term" value="C:nucleus"/>
    <property type="evidence" value="ECO:0007669"/>
    <property type="project" value="TreeGrafter"/>
</dbReference>
<comment type="caution">
    <text evidence="5">The sequence shown here is derived from an EMBL/GenBank/DDBJ whole genome shotgun (WGS) entry which is preliminary data.</text>
</comment>
<accession>A0A443HSW3</accession>
<dbReference type="PANTHER" id="PTHR48025">
    <property type="entry name" value="OS02G0815200 PROTEIN"/>
    <property type="match status" value="1"/>
</dbReference>
<dbReference type="InterPro" id="IPR035979">
    <property type="entry name" value="RBD_domain_sf"/>
</dbReference>
<gene>
    <name evidence="5" type="ORF">C8Q69DRAFT_507287</name>
</gene>
<proteinExistence type="predicted"/>
<dbReference type="EMBL" id="RCNU01000006">
    <property type="protein sequence ID" value="RWQ94905.1"/>
    <property type="molecule type" value="Genomic_DNA"/>
</dbReference>
<dbReference type="PANTHER" id="PTHR48025:SF1">
    <property type="entry name" value="RRM DOMAIN-CONTAINING PROTEIN"/>
    <property type="match status" value="1"/>
</dbReference>
<dbReference type="Proteomes" id="UP000283841">
    <property type="component" value="Unassembled WGS sequence"/>
</dbReference>
<dbReference type="SMART" id="SM00360">
    <property type="entry name" value="RRM"/>
    <property type="match status" value="2"/>
</dbReference>
<evidence type="ECO:0000256" key="3">
    <source>
        <dbReference type="SAM" id="MobiDB-lite"/>
    </source>
</evidence>
<evidence type="ECO:0000313" key="5">
    <source>
        <dbReference type="EMBL" id="RWQ94905.1"/>
    </source>
</evidence>
<organism evidence="5 6">
    <name type="scientific">Byssochlamys spectabilis</name>
    <name type="common">Paecilomyces variotii</name>
    <dbReference type="NCBI Taxonomy" id="264951"/>
    <lineage>
        <taxon>Eukaryota</taxon>
        <taxon>Fungi</taxon>
        <taxon>Dikarya</taxon>
        <taxon>Ascomycota</taxon>
        <taxon>Pezizomycotina</taxon>
        <taxon>Eurotiomycetes</taxon>
        <taxon>Eurotiomycetidae</taxon>
        <taxon>Eurotiales</taxon>
        <taxon>Thermoascaceae</taxon>
        <taxon>Paecilomyces</taxon>
    </lineage>
</organism>
<feature type="domain" description="RRM" evidence="4">
    <location>
        <begin position="281"/>
        <end position="359"/>
    </location>
</feature>
<name>A0A443HSW3_BYSSP</name>
<dbReference type="GeneID" id="39602148"/>
<dbReference type="CDD" id="cd00590">
    <property type="entry name" value="RRM_SF"/>
    <property type="match status" value="1"/>
</dbReference>
<keyword evidence="6" id="KW-1185">Reference proteome</keyword>
<dbReference type="VEuPathDB" id="FungiDB:C8Q69DRAFT_507287"/>
<dbReference type="Pfam" id="PF00076">
    <property type="entry name" value="RRM_1"/>
    <property type="match status" value="1"/>
</dbReference>
<evidence type="ECO:0000313" key="6">
    <source>
        <dbReference type="Proteomes" id="UP000283841"/>
    </source>
</evidence>
<evidence type="ECO:0000259" key="4">
    <source>
        <dbReference type="PROSITE" id="PS50102"/>
    </source>
</evidence>
<evidence type="ECO:0000256" key="2">
    <source>
        <dbReference type="PROSITE-ProRule" id="PRU00176"/>
    </source>
</evidence>
<dbReference type="InterPro" id="IPR050502">
    <property type="entry name" value="Euk_RNA-bind_prot"/>
</dbReference>
<reference evidence="5 6" key="1">
    <citation type="journal article" date="2018" name="Front. Microbiol.">
        <title>Genomic and genetic insights into a cosmopolitan fungus, Paecilomyces variotii (Eurotiales).</title>
        <authorList>
            <person name="Urquhart A.S."/>
            <person name="Mondo S.J."/>
            <person name="Makela M.R."/>
            <person name="Hane J.K."/>
            <person name="Wiebenga A."/>
            <person name="He G."/>
            <person name="Mihaltcheva S."/>
            <person name="Pangilinan J."/>
            <person name="Lipzen A."/>
            <person name="Barry K."/>
            <person name="de Vries R.P."/>
            <person name="Grigoriev I.V."/>
            <person name="Idnurm A."/>
        </authorList>
    </citation>
    <scope>NUCLEOTIDE SEQUENCE [LARGE SCALE GENOMIC DNA]</scope>
    <source>
        <strain evidence="5 6">CBS 101075</strain>
    </source>
</reference>
<dbReference type="InterPro" id="IPR000504">
    <property type="entry name" value="RRM_dom"/>
</dbReference>
<feature type="region of interest" description="Disordered" evidence="3">
    <location>
        <begin position="360"/>
        <end position="408"/>
    </location>
</feature>
<dbReference type="SUPFAM" id="SSF54928">
    <property type="entry name" value="RNA-binding domain, RBD"/>
    <property type="match status" value="2"/>
</dbReference>
<dbReference type="PROSITE" id="PS50102">
    <property type="entry name" value="RRM"/>
    <property type="match status" value="1"/>
</dbReference>
<protein>
    <recommendedName>
        <fullName evidence="4">RRM domain-containing protein</fullName>
    </recommendedName>
</protein>
<feature type="compositionally biased region" description="Basic and acidic residues" evidence="3">
    <location>
        <begin position="388"/>
        <end position="403"/>
    </location>
</feature>
<evidence type="ECO:0000256" key="1">
    <source>
        <dbReference type="ARBA" id="ARBA00022884"/>
    </source>
</evidence>
<dbReference type="AlphaFoldDB" id="A0A443HSW3"/>
<dbReference type="GO" id="GO:0003729">
    <property type="term" value="F:mRNA binding"/>
    <property type="evidence" value="ECO:0007669"/>
    <property type="project" value="TreeGrafter"/>
</dbReference>
<sequence length="429" mass="47418">MPSPPRERGRPKTRSSETEFVLFIRGIPAHCRWQELKDLVRQTALHIRQAVVYDDQHGFPTGLGQIIVKNEDEAWRTYHRLASSGWDGQSLTVTLSRTSSPTRPIAGPTKSPPCVAQPVYIGGYSPPRVTGITTPRTAAIIEEWSSLTLQCIRMPTVPPTPTYHHQTEYGPIPSATTIAYPPALPMASVSVPASLMINGKGPMPALSPVATVPSPLYDSPNFPTFPYSPSWLPSAHDASNRCFATGRRTSYQRIGSERNHQSGYNRHRTHSMSPTYYTPSRYVFIQNVAPQTEISELKTYLSAAGTVEHCEILEDRRTGRRRSQAKATFQTTEQAKQAMAKLDNTMLEGARIRVKFDRDAPVSCSSEDTVPFEDKDQIKADTSTSTSGDERRGSVSSSKDSKCEPFVVNGSVVGKKTKDITNGIDYESK</sequence>
<dbReference type="STRING" id="264951.A0A443HSW3"/>
<keyword evidence="1 2" id="KW-0694">RNA-binding</keyword>